<evidence type="ECO:0000256" key="1">
    <source>
        <dbReference type="SAM" id="MobiDB-lite"/>
    </source>
</evidence>
<feature type="transmembrane region" description="Helical" evidence="2">
    <location>
        <begin position="136"/>
        <end position="155"/>
    </location>
</feature>
<feature type="transmembrane region" description="Helical" evidence="2">
    <location>
        <begin position="20"/>
        <end position="39"/>
    </location>
</feature>
<keyword evidence="4" id="KW-1185">Reference proteome</keyword>
<sequence length="221" mass="22847">MDAHPPPEPLPVPGRGNAAAALLGALLTVVSLVMPWAAYSGESGDLSWSGTDISHLPTDLSDRIDQVTTGIHVMTIAAGVVAVLSLLRLVAPTVRLAWLVLLGSAVALFGAIGAVAELNSLLSDGGAFTPSMQAGGAVAVLAAAVAFIAAIRGVVVQRRSRRRTEQVGQPQAFQPQAFHTQAFQTQPGQPETFQTQPPPNQPPVGPPSADRPQPEPTAPDQ</sequence>
<gene>
    <name evidence="3" type="ORF">GCM10009839_65410</name>
</gene>
<feature type="region of interest" description="Disordered" evidence="1">
    <location>
        <begin position="165"/>
        <end position="221"/>
    </location>
</feature>
<dbReference type="Proteomes" id="UP001500751">
    <property type="component" value="Unassembled WGS sequence"/>
</dbReference>
<dbReference type="EMBL" id="BAAAQN010000048">
    <property type="protein sequence ID" value="GAA2050079.1"/>
    <property type="molecule type" value="Genomic_DNA"/>
</dbReference>
<evidence type="ECO:0000313" key="4">
    <source>
        <dbReference type="Proteomes" id="UP001500751"/>
    </source>
</evidence>
<keyword evidence="2" id="KW-0812">Transmembrane</keyword>
<name>A0ABP5GPJ9_9ACTN</name>
<feature type="transmembrane region" description="Helical" evidence="2">
    <location>
        <begin position="70"/>
        <end position="89"/>
    </location>
</feature>
<feature type="compositionally biased region" description="Pro residues" evidence="1">
    <location>
        <begin position="196"/>
        <end position="206"/>
    </location>
</feature>
<organism evidence="3 4">
    <name type="scientific">Catenulispora yoronensis</name>
    <dbReference type="NCBI Taxonomy" id="450799"/>
    <lineage>
        <taxon>Bacteria</taxon>
        <taxon>Bacillati</taxon>
        <taxon>Actinomycetota</taxon>
        <taxon>Actinomycetes</taxon>
        <taxon>Catenulisporales</taxon>
        <taxon>Catenulisporaceae</taxon>
        <taxon>Catenulispora</taxon>
    </lineage>
</organism>
<feature type="compositionally biased region" description="Low complexity" evidence="1">
    <location>
        <begin position="184"/>
        <end position="195"/>
    </location>
</feature>
<feature type="transmembrane region" description="Helical" evidence="2">
    <location>
        <begin position="96"/>
        <end position="116"/>
    </location>
</feature>
<feature type="compositionally biased region" description="Polar residues" evidence="1">
    <location>
        <begin position="171"/>
        <end position="183"/>
    </location>
</feature>
<dbReference type="RefSeq" id="WP_344669554.1">
    <property type="nucleotide sequence ID" value="NZ_BAAAQN010000048.1"/>
</dbReference>
<accession>A0ABP5GPJ9</accession>
<evidence type="ECO:0000256" key="2">
    <source>
        <dbReference type="SAM" id="Phobius"/>
    </source>
</evidence>
<reference evidence="4" key="1">
    <citation type="journal article" date="2019" name="Int. J. Syst. Evol. Microbiol.">
        <title>The Global Catalogue of Microorganisms (GCM) 10K type strain sequencing project: providing services to taxonomists for standard genome sequencing and annotation.</title>
        <authorList>
            <consortium name="The Broad Institute Genomics Platform"/>
            <consortium name="The Broad Institute Genome Sequencing Center for Infectious Disease"/>
            <person name="Wu L."/>
            <person name="Ma J."/>
        </authorList>
    </citation>
    <scope>NUCLEOTIDE SEQUENCE [LARGE SCALE GENOMIC DNA]</scope>
    <source>
        <strain evidence="4">JCM 16014</strain>
    </source>
</reference>
<keyword evidence="2" id="KW-1133">Transmembrane helix</keyword>
<comment type="caution">
    <text evidence="3">The sequence shown here is derived from an EMBL/GenBank/DDBJ whole genome shotgun (WGS) entry which is preliminary data.</text>
</comment>
<protein>
    <submittedName>
        <fullName evidence="3">Uncharacterized protein</fullName>
    </submittedName>
</protein>
<evidence type="ECO:0000313" key="3">
    <source>
        <dbReference type="EMBL" id="GAA2050079.1"/>
    </source>
</evidence>
<proteinExistence type="predicted"/>
<keyword evidence="2" id="KW-0472">Membrane</keyword>